<dbReference type="SUPFAM" id="SSF51679">
    <property type="entry name" value="Bacterial luciferase-like"/>
    <property type="match status" value="1"/>
</dbReference>
<organism evidence="2">
    <name type="scientific">marine metagenome</name>
    <dbReference type="NCBI Taxonomy" id="408172"/>
    <lineage>
        <taxon>unclassified sequences</taxon>
        <taxon>metagenomes</taxon>
        <taxon>ecological metagenomes</taxon>
    </lineage>
</organism>
<gene>
    <name evidence="2" type="ORF">METZ01_LOCUS49499</name>
</gene>
<reference evidence="2" key="1">
    <citation type="submission" date="2018-05" db="EMBL/GenBank/DDBJ databases">
        <authorList>
            <person name="Lanie J.A."/>
            <person name="Ng W.-L."/>
            <person name="Kazmierczak K.M."/>
            <person name="Andrzejewski T.M."/>
            <person name="Davidsen T.M."/>
            <person name="Wayne K.J."/>
            <person name="Tettelin H."/>
            <person name="Glass J.I."/>
            <person name="Rusch D."/>
            <person name="Podicherti R."/>
            <person name="Tsui H.-C.T."/>
            <person name="Winkler M.E."/>
        </authorList>
    </citation>
    <scope>NUCLEOTIDE SEQUENCE</scope>
</reference>
<dbReference type="Pfam" id="PF00296">
    <property type="entry name" value="Bac_luciferase"/>
    <property type="match status" value="1"/>
</dbReference>
<evidence type="ECO:0000313" key="2">
    <source>
        <dbReference type="EMBL" id="SUZ96645.1"/>
    </source>
</evidence>
<feature type="domain" description="Luciferase-like" evidence="1">
    <location>
        <begin position="27"/>
        <end position="273"/>
    </location>
</feature>
<dbReference type="GO" id="GO:0016705">
    <property type="term" value="F:oxidoreductase activity, acting on paired donors, with incorporation or reduction of molecular oxygen"/>
    <property type="evidence" value="ECO:0007669"/>
    <property type="project" value="InterPro"/>
</dbReference>
<dbReference type="PANTHER" id="PTHR30137:SF6">
    <property type="entry name" value="LUCIFERASE-LIKE MONOOXYGENASE"/>
    <property type="match status" value="1"/>
</dbReference>
<dbReference type="InterPro" id="IPR036661">
    <property type="entry name" value="Luciferase-like_sf"/>
</dbReference>
<feature type="non-terminal residue" evidence="2">
    <location>
        <position position="1"/>
    </location>
</feature>
<dbReference type="AlphaFoldDB" id="A0A381RXR8"/>
<dbReference type="GO" id="GO:0005829">
    <property type="term" value="C:cytosol"/>
    <property type="evidence" value="ECO:0007669"/>
    <property type="project" value="TreeGrafter"/>
</dbReference>
<dbReference type="InterPro" id="IPR011251">
    <property type="entry name" value="Luciferase-like_dom"/>
</dbReference>
<proteinExistence type="predicted"/>
<accession>A0A381RXR8</accession>
<evidence type="ECO:0000259" key="1">
    <source>
        <dbReference type="Pfam" id="PF00296"/>
    </source>
</evidence>
<dbReference type="InterPro" id="IPR050766">
    <property type="entry name" value="Bact_Lucif_Oxidored"/>
</dbReference>
<protein>
    <recommendedName>
        <fullName evidence="1">Luciferase-like domain-containing protein</fullName>
    </recommendedName>
</protein>
<sequence length="360" mass="40465">VTTEPNERQREASCNASSAFRVELSPMRFGIFDHMEFRSGSLAELYEERLRMLEFADEAGFWCYHKAEHHFIPLDAAPSGMVFLAAASQRTKRIRLGSLVLLLPFYKPLRLIEEVCMLDHLSNGRLEIGIGKGISPAEHSLWGEDPETARDRFEEAFEILRTGLAKPTFSFSGDNHVFENVSIPHRPLQKPQPGFWYPGNVDYAGKHRLNTITGGPPEAIKNAMSHYRTQLEQPEADWNPGVLEPVIGATLHIYLASSNQAAVDRVHQAFPAYHRNLVTLFERYDIPFTDPSLGGNTDLALKLGVLVAAAPENAVEQIELLVAETGLEYLTLSFAWGNLTHKETMDSLHLFVNEVMPHFQ</sequence>
<dbReference type="PANTHER" id="PTHR30137">
    <property type="entry name" value="LUCIFERASE-LIKE MONOOXYGENASE"/>
    <property type="match status" value="1"/>
</dbReference>
<dbReference type="EMBL" id="UINC01002434">
    <property type="protein sequence ID" value="SUZ96645.1"/>
    <property type="molecule type" value="Genomic_DNA"/>
</dbReference>
<dbReference type="Gene3D" id="3.20.20.30">
    <property type="entry name" value="Luciferase-like domain"/>
    <property type="match status" value="1"/>
</dbReference>
<name>A0A381RXR8_9ZZZZ</name>